<dbReference type="PATRIC" id="fig|1459.3.peg.3309"/>
<sequence length="85" mass="9365">MKRLAKLSAVLALGVGSLPGPVLAETNSTVSRIEEQIDGIEQQIVKMDSTINQVQNEKTVLKNHIDKLKMAIFPRQNICCGTLYI</sequence>
<comment type="caution">
    <text evidence="3">The sequence shown here is derived from an EMBL/GenBank/DDBJ whole genome shotgun (WGS) entry which is preliminary data.</text>
</comment>
<keyword evidence="2" id="KW-0732">Signal</keyword>
<proteinExistence type="predicted"/>
<name>A0A0M0GEX0_SPOGL</name>
<dbReference type="AlphaFoldDB" id="A0A0M0GEX0"/>
<feature type="coiled-coil region" evidence="1">
    <location>
        <begin position="23"/>
        <end position="71"/>
    </location>
</feature>
<evidence type="ECO:0000256" key="2">
    <source>
        <dbReference type="SAM" id="SignalP"/>
    </source>
</evidence>
<reference evidence="4" key="1">
    <citation type="submission" date="2015-07" db="EMBL/GenBank/DDBJ databases">
        <title>Fjat-10036 dsm4.</title>
        <authorList>
            <person name="Liu B."/>
            <person name="Wang J."/>
            <person name="Zhu Y."/>
            <person name="Liu G."/>
            <person name="Chen Q."/>
            <person name="Chen Z."/>
            <person name="Lan J."/>
            <person name="Che J."/>
            <person name="Ge C."/>
            <person name="Shi H."/>
            <person name="Pan Z."/>
            <person name="Liu X."/>
        </authorList>
    </citation>
    <scope>NUCLEOTIDE SEQUENCE [LARGE SCALE GENOMIC DNA]</scope>
    <source>
        <strain evidence="4">DSM 4</strain>
    </source>
</reference>
<feature type="signal peptide" evidence="2">
    <location>
        <begin position="1"/>
        <end position="24"/>
    </location>
</feature>
<protein>
    <submittedName>
        <fullName evidence="3">Uncharacterized protein</fullName>
    </submittedName>
</protein>
<evidence type="ECO:0000313" key="3">
    <source>
        <dbReference type="EMBL" id="KON88037.1"/>
    </source>
</evidence>
<feature type="chain" id="PRO_5005599466" evidence="2">
    <location>
        <begin position="25"/>
        <end position="85"/>
    </location>
</feature>
<dbReference type="Proteomes" id="UP000037109">
    <property type="component" value="Unassembled WGS sequence"/>
</dbReference>
<keyword evidence="1" id="KW-0175">Coiled coil</keyword>
<evidence type="ECO:0000313" key="4">
    <source>
        <dbReference type="Proteomes" id="UP000037109"/>
    </source>
</evidence>
<keyword evidence="4" id="KW-1185">Reference proteome</keyword>
<accession>A0A0M0GEX0</accession>
<organism evidence="3 4">
    <name type="scientific">Sporosarcina globispora</name>
    <name type="common">Bacillus globisporus</name>
    <dbReference type="NCBI Taxonomy" id="1459"/>
    <lineage>
        <taxon>Bacteria</taxon>
        <taxon>Bacillati</taxon>
        <taxon>Bacillota</taxon>
        <taxon>Bacilli</taxon>
        <taxon>Bacillales</taxon>
        <taxon>Caryophanaceae</taxon>
        <taxon>Sporosarcina</taxon>
    </lineage>
</organism>
<gene>
    <name evidence="3" type="ORF">AF332_15265</name>
</gene>
<dbReference type="EMBL" id="LGUF01000007">
    <property type="protein sequence ID" value="KON88037.1"/>
    <property type="molecule type" value="Genomic_DNA"/>
</dbReference>
<evidence type="ECO:0000256" key="1">
    <source>
        <dbReference type="SAM" id="Coils"/>
    </source>
</evidence>
<dbReference type="RefSeq" id="WP_053435405.1">
    <property type="nucleotide sequence ID" value="NZ_LGUF01000007.1"/>
</dbReference>